<organism evidence="3 4">
    <name type="scientific">Spirodela intermedia</name>
    <name type="common">Intermediate duckweed</name>
    <dbReference type="NCBI Taxonomy" id="51605"/>
    <lineage>
        <taxon>Eukaryota</taxon>
        <taxon>Viridiplantae</taxon>
        <taxon>Streptophyta</taxon>
        <taxon>Embryophyta</taxon>
        <taxon>Tracheophyta</taxon>
        <taxon>Spermatophyta</taxon>
        <taxon>Magnoliopsida</taxon>
        <taxon>Liliopsida</taxon>
        <taxon>Araceae</taxon>
        <taxon>Lemnoideae</taxon>
        <taxon>Spirodela</taxon>
    </lineage>
</organism>
<keyword evidence="2" id="KW-0472">Membrane</keyword>
<sequence>MDRRPQGLVTRVLDGINREAMGALRILWGALRISLRNWNLSLPIIAAVLLLSSLLSLSQLLLFDAPSLLQVPPPFQVAGGVLRWPLPASYSNFPAWNNVLVFADFGFLVARWSLDLFSVTATVFAASAAHREERPFLRDLHRRIRREWRGPVVTQLCVVILRTGYRGLAELFADALLPVAAGATGLLLAALGALLGLASGFLYYFLDVAWESSLAAAAVDSCAGFRALGLAGEMTEGRRLRGMILVLINQAMTDAASLFADPAAGLIAPGAARLSLELVFGNVVELLRLLRLVAFTVLYCDYRRRSRPEEGDDRGQYSRLTGSPQR</sequence>
<reference evidence="3" key="1">
    <citation type="submission" date="2020-02" db="EMBL/GenBank/DDBJ databases">
        <authorList>
            <person name="Scholz U."/>
            <person name="Mascher M."/>
            <person name="Fiebig A."/>
        </authorList>
    </citation>
    <scope>NUCLEOTIDE SEQUENCE</scope>
</reference>
<dbReference type="OrthoDB" id="10649690at2759"/>
<evidence type="ECO:0000256" key="2">
    <source>
        <dbReference type="SAM" id="Phobius"/>
    </source>
</evidence>
<keyword evidence="2" id="KW-0812">Transmembrane</keyword>
<dbReference type="PANTHER" id="PTHR33133:SF1">
    <property type="entry name" value="EXPRESSED PROTEIN-RELATED"/>
    <property type="match status" value="1"/>
</dbReference>
<evidence type="ECO:0000256" key="1">
    <source>
        <dbReference type="SAM" id="MobiDB-lite"/>
    </source>
</evidence>
<accession>A0A7I8KHK0</accession>
<protein>
    <submittedName>
        <fullName evidence="3">Uncharacterized protein</fullName>
    </submittedName>
</protein>
<dbReference type="PANTHER" id="PTHR33133">
    <property type="entry name" value="OS08G0107100 PROTEIN-RELATED"/>
    <property type="match status" value="1"/>
</dbReference>
<proteinExistence type="predicted"/>
<feature type="transmembrane region" description="Helical" evidence="2">
    <location>
        <begin position="148"/>
        <end position="165"/>
    </location>
</feature>
<dbReference type="Proteomes" id="UP000663760">
    <property type="component" value="Chromosome 6"/>
</dbReference>
<evidence type="ECO:0000313" key="4">
    <source>
        <dbReference type="Proteomes" id="UP000663760"/>
    </source>
</evidence>
<dbReference type="EMBL" id="LR746269">
    <property type="protein sequence ID" value="CAA7397200.1"/>
    <property type="molecule type" value="Genomic_DNA"/>
</dbReference>
<keyword evidence="4" id="KW-1185">Reference proteome</keyword>
<feature type="compositionally biased region" description="Basic and acidic residues" evidence="1">
    <location>
        <begin position="307"/>
        <end position="316"/>
    </location>
</feature>
<feature type="transmembrane region" description="Helical" evidence="2">
    <location>
        <begin position="105"/>
        <end position="127"/>
    </location>
</feature>
<feature type="transmembrane region" description="Helical" evidence="2">
    <location>
        <begin position="185"/>
        <end position="206"/>
    </location>
</feature>
<feature type="transmembrane region" description="Helical" evidence="2">
    <location>
        <begin position="40"/>
        <end position="63"/>
    </location>
</feature>
<keyword evidence="2" id="KW-1133">Transmembrane helix</keyword>
<feature type="region of interest" description="Disordered" evidence="1">
    <location>
        <begin position="307"/>
        <end position="326"/>
    </location>
</feature>
<dbReference type="AlphaFoldDB" id="A0A7I8KHK0"/>
<gene>
    <name evidence="3" type="ORF">SI8410_06007865</name>
</gene>
<evidence type="ECO:0000313" key="3">
    <source>
        <dbReference type="EMBL" id="CAA7397200.1"/>
    </source>
</evidence>
<name>A0A7I8KHK0_SPIIN</name>